<gene>
    <name evidence="5" type="ORF">FHS39_003992</name>
</gene>
<dbReference type="Pfam" id="PF06276">
    <property type="entry name" value="FhuF"/>
    <property type="match status" value="1"/>
</dbReference>
<protein>
    <submittedName>
        <fullName evidence="5">Siderophore synthetase component</fullName>
    </submittedName>
</protein>
<dbReference type="InterPro" id="IPR037455">
    <property type="entry name" value="LucA/IucC-like"/>
</dbReference>
<comment type="pathway">
    <text evidence="1">Siderophore biosynthesis.</text>
</comment>
<accession>A0A7W7LR88</accession>
<dbReference type="GO" id="GO:0016881">
    <property type="term" value="F:acid-amino acid ligase activity"/>
    <property type="evidence" value="ECO:0007669"/>
    <property type="project" value="UniProtKB-ARBA"/>
</dbReference>
<dbReference type="InterPro" id="IPR022770">
    <property type="entry name" value="IucA/IucC-like_C"/>
</dbReference>
<dbReference type="PANTHER" id="PTHR34384">
    <property type="entry name" value="L-2,3-DIAMINOPROPANOATE--CITRATE LIGASE"/>
    <property type="match status" value="1"/>
</dbReference>
<dbReference type="Gene3D" id="1.10.510.40">
    <property type="match status" value="1"/>
</dbReference>
<keyword evidence="6" id="KW-1185">Reference proteome</keyword>
<dbReference type="EMBL" id="JACHJH010000006">
    <property type="protein sequence ID" value="MBB4894925.1"/>
    <property type="molecule type" value="Genomic_DNA"/>
</dbReference>
<dbReference type="PANTHER" id="PTHR34384:SF5">
    <property type="entry name" value="L-2,3-DIAMINOPROPANOATE--CITRATE LIGASE"/>
    <property type="match status" value="1"/>
</dbReference>
<feature type="domain" description="Aerobactin siderophore biosynthesis IucA/IucC N-terminal" evidence="3">
    <location>
        <begin position="156"/>
        <end position="368"/>
    </location>
</feature>
<evidence type="ECO:0000259" key="4">
    <source>
        <dbReference type="Pfam" id="PF06276"/>
    </source>
</evidence>
<reference evidence="5 6" key="1">
    <citation type="submission" date="2020-08" db="EMBL/GenBank/DDBJ databases">
        <title>Genomic Encyclopedia of Type Strains, Phase III (KMG-III): the genomes of soil and plant-associated and newly described type strains.</title>
        <authorList>
            <person name="Whitman W."/>
        </authorList>
    </citation>
    <scope>NUCLEOTIDE SEQUENCE [LARGE SCALE GENOMIC DNA]</scope>
    <source>
        <strain evidence="5 6">CECT 3266</strain>
    </source>
</reference>
<comment type="caution">
    <text evidence="5">The sequence shown here is derived from an EMBL/GenBank/DDBJ whole genome shotgun (WGS) entry which is preliminary data.</text>
</comment>
<comment type="similarity">
    <text evidence="2">Belongs to the IucA/IucC family.</text>
</comment>
<organism evidence="5 6">
    <name type="scientific">Streptomyces olivoverticillatus</name>
    <dbReference type="NCBI Taxonomy" id="66427"/>
    <lineage>
        <taxon>Bacteria</taxon>
        <taxon>Bacillati</taxon>
        <taxon>Actinomycetota</taxon>
        <taxon>Actinomycetes</taxon>
        <taxon>Kitasatosporales</taxon>
        <taxon>Streptomycetaceae</taxon>
        <taxon>Streptomyces</taxon>
    </lineage>
</organism>
<dbReference type="AlphaFoldDB" id="A0A7W7LR88"/>
<proteinExistence type="inferred from homology"/>
<dbReference type="RefSeq" id="WP_246470367.1">
    <property type="nucleotide sequence ID" value="NZ_JACHJH010000006.1"/>
</dbReference>
<evidence type="ECO:0000313" key="6">
    <source>
        <dbReference type="Proteomes" id="UP000556084"/>
    </source>
</evidence>
<sequence length="580" mass="62719">MSRTTTDTAENALLVRVLTTLLREDPYGLRRTARTEHRPDGDWLRLRAAGGTLLVPVAADGFQCEIQAREALLETADGTRLTGLRPVLDRLRGAVAAEDRPGFDAFAAECREALATAHLHDRLRPGVVERLAGTYGDTVTAWTGQRGALAFDTLAAFRDHPVHPTGRARSGLGEDELRAHAPEFHPRFPLRWLALPHTAVRGERAELPAWWPAPSALGLSGLDATHLALPVHPLTAAGPLAPALRATGLAGRAHLAEQPWLEVIPTLSTRTVAVAGDLATHLKLPLTTATLGRLNRRTIKPGTLLDGEVSQRLLEEITAREPRFAATVLLADERTHLDADHELLAALVRRHPPGLHEAHIVPVAALLARAPDGRLVAEALAERYYGGCLATFLDAYLTLLMDWHTTLFSYGIALESHQQNTSVVLDEADGRPRLRLLLKDNDDPRVHPARLAARIGRATDGLLGFGDRRILVAGDGPVADVFATITVHLCAGALAFELARLGRGTLDGWLAQLRDRLAEAIARLAPGPAAVLRARVLAARRLPVKAMVTAGTLLTKERSGATDINKYYVDGPNYLLPTAR</sequence>
<evidence type="ECO:0000256" key="2">
    <source>
        <dbReference type="ARBA" id="ARBA00007832"/>
    </source>
</evidence>
<name>A0A7W7LR88_9ACTN</name>
<evidence type="ECO:0000256" key="1">
    <source>
        <dbReference type="ARBA" id="ARBA00004924"/>
    </source>
</evidence>
<dbReference type="Proteomes" id="UP000556084">
    <property type="component" value="Unassembled WGS sequence"/>
</dbReference>
<evidence type="ECO:0000313" key="5">
    <source>
        <dbReference type="EMBL" id="MBB4894925.1"/>
    </source>
</evidence>
<evidence type="ECO:0000259" key="3">
    <source>
        <dbReference type="Pfam" id="PF04183"/>
    </source>
</evidence>
<feature type="domain" description="Aerobactin siderophore biosynthesis IucA/IucC-like C-terminal" evidence="4">
    <location>
        <begin position="392"/>
        <end position="546"/>
    </location>
</feature>
<dbReference type="Pfam" id="PF04183">
    <property type="entry name" value="IucA_IucC"/>
    <property type="match status" value="1"/>
</dbReference>
<dbReference type="InterPro" id="IPR007310">
    <property type="entry name" value="Aerobactin_biosyn_IucA/IucC_N"/>
</dbReference>
<dbReference type="GO" id="GO:0019290">
    <property type="term" value="P:siderophore biosynthetic process"/>
    <property type="evidence" value="ECO:0007669"/>
    <property type="project" value="InterPro"/>
</dbReference>